<evidence type="ECO:0000256" key="3">
    <source>
        <dbReference type="PROSITE-ProRule" id="PRU00267"/>
    </source>
</evidence>
<proteinExistence type="predicted"/>
<keyword evidence="1 3" id="KW-0238">DNA-binding</keyword>
<organism evidence="5 6">
    <name type="scientific">Acaulospora morrowiae</name>
    <dbReference type="NCBI Taxonomy" id="94023"/>
    <lineage>
        <taxon>Eukaryota</taxon>
        <taxon>Fungi</taxon>
        <taxon>Fungi incertae sedis</taxon>
        <taxon>Mucoromycota</taxon>
        <taxon>Glomeromycotina</taxon>
        <taxon>Glomeromycetes</taxon>
        <taxon>Diversisporales</taxon>
        <taxon>Acaulosporaceae</taxon>
        <taxon>Acaulospora</taxon>
    </lineage>
</organism>
<dbReference type="InterPro" id="IPR036910">
    <property type="entry name" value="HMG_box_dom_sf"/>
</dbReference>
<name>A0A9N8V643_9GLOM</name>
<dbReference type="InterPro" id="IPR009071">
    <property type="entry name" value="HMG_box_dom"/>
</dbReference>
<evidence type="ECO:0000313" key="6">
    <source>
        <dbReference type="Proteomes" id="UP000789342"/>
    </source>
</evidence>
<dbReference type="AlphaFoldDB" id="A0A9N8V643"/>
<dbReference type="PANTHER" id="PTHR10270">
    <property type="entry name" value="SOX TRANSCRIPTION FACTOR"/>
    <property type="match status" value="1"/>
</dbReference>
<gene>
    <name evidence="5" type="ORF">AMORRO_LOCUS162</name>
</gene>
<feature type="DNA-binding region" description="HMG box" evidence="3">
    <location>
        <begin position="5"/>
        <end position="99"/>
    </location>
</feature>
<feature type="domain" description="HMG box" evidence="4">
    <location>
        <begin position="5"/>
        <end position="99"/>
    </location>
</feature>
<evidence type="ECO:0000259" key="4">
    <source>
        <dbReference type="PROSITE" id="PS50118"/>
    </source>
</evidence>
<keyword evidence="3" id="KW-0539">Nucleus</keyword>
<dbReference type="PROSITE" id="PS50118">
    <property type="entry name" value="HMG_BOX_2"/>
    <property type="match status" value="1"/>
</dbReference>
<dbReference type="SUPFAM" id="SSF47095">
    <property type="entry name" value="HMG-box"/>
    <property type="match status" value="1"/>
</dbReference>
<dbReference type="OrthoDB" id="6247875at2759"/>
<sequence>MNSEARKKSCSLLMFDVKKTYESKTTTPIRNDNNTSKLHNVLTGKTVRGDCHRANKSNAMISKILSRLWKNENEEVKLYWRKLADKKKVEHMEAYPEYVYRPKKTKINNIKKRRKSDSIESNLSARKTITPTPTATLISPQIPSPTPPQLTEIYHNTTTVEELPLHNDLLWNLHAPQYNGTIRISTQNIRELSEQLFHG</sequence>
<dbReference type="GO" id="GO:0030154">
    <property type="term" value="P:cell differentiation"/>
    <property type="evidence" value="ECO:0007669"/>
    <property type="project" value="TreeGrafter"/>
</dbReference>
<evidence type="ECO:0000313" key="5">
    <source>
        <dbReference type="EMBL" id="CAG8439390.1"/>
    </source>
</evidence>
<keyword evidence="6" id="KW-1185">Reference proteome</keyword>
<dbReference type="GO" id="GO:0000978">
    <property type="term" value="F:RNA polymerase II cis-regulatory region sequence-specific DNA binding"/>
    <property type="evidence" value="ECO:0007669"/>
    <property type="project" value="TreeGrafter"/>
</dbReference>
<dbReference type="GO" id="GO:0001228">
    <property type="term" value="F:DNA-binding transcription activator activity, RNA polymerase II-specific"/>
    <property type="evidence" value="ECO:0007669"/>
    <property type="project" value="TreeGrafter"/>
</dbReference>
<evidence type="ECO:0000256" key="2">
    <source>
        <dbReference type="ARBA" id="ARBA00023163"/>
    </source>
</evidence>
<evidence type="ECO:0000256" key="1">
    <source>
        <dbReference type="ARBA" id="ARBA00023125"/>
    </source>
</evidence>
<reference evidence="5" key="1">
    <citation type="submission" date="2021-06" db="EMBL/GenBank/DDBJ databases">
        <authorList>
            <person name="Kallberg Y."/>
            <person name="Tangrot J."/>
            <person name="Rosling A."/>
        </authorList>
    </citation>
    <scope>NUCLEOTIDE SEQUENCE</scope>
    <source>
        <strain evidence="5">CL551</strain>
    </source>
</reference>
<dbReference type="Proteomes" id="UP000789342">
    <property type="component" value="Unassembled WGS sequence"/>
</dbReference>
<dbReference type="Gene3D" id="1.10.30.10">
    <property type="entry name" value="High mobility group box domain"/>
    <property type="match status" value="1"/>
</dbReference>
<protein>
    <submittedName>
        <fullName evidence="5">4687_t:CDS:1</fullName>
    </submittedName>
</protein>
<keyword evidence="2" id="KW-0804">Transcription</keyword>
<dbReference type="GO" id="GO:0005634">
    <property type="term" value="C:nucleus"/>
    <property type="evidence" value="ECO:0007669"/>
    <property type="project" value="UniProtKB-UniRule"/>
</dbReference>
<dbReference type="Pfam" id="PF00505">
    <property type="entry name" value="HMG_box"/>
    <property type="match status" value="1"/>
</dbReference>
<accession>A0A9N8V643</accession>
<dbReference type="SMART" id="SM00398">
    <property type="entry name" value="HMG"/>
    <property type="match status" value="1"/>
</dbReference>
<dbReference type="InterPro" id="IPR050140">
    <property type="entry name" value="SRY-related_HMG-box_TF-like"/>
</dbReference>
<dbReference type="PANTHER" id="PTHR10270:SF161">
    <property type="entry name" value="SEX-DETERMINING REGION Y PROTEIN"/>
    <property type="match status" value="1"/>
</dbReference>
<dbReference type="EMBL" id="CAJVPV010000036">
    <property type="protein sequence ID" value="CAG8439390.1"/>
    <property type="molecule type" value="Genomic_DNA"/>
</dbReference>
<comment type="caution">
    <text evidence="5">The sequence shown here is derived from an EMBL/GenBank/DDBJ whole genome shotgun (WGS) entry which is preliminary data.</text>
</comment>